<gene>
    <name evidence="1" type="ORF">LCGC14_2746950</name>
</gene>
<organism evidence="1">
    <name type="scientific">marine sediment metagenome</name>
    <dbReference type="NCBI Taxonomy" id="412755"/>
    <lineage>
        <taxon>unclassified sequences</taxon>
        <taxon>metagenomes</taxon>
        <taxon>ecological metagenomes</taxon>
    </lineage>
</organism>
<reference evidence="1" key="1">
    <citation type="journal article" date="2015" name="Nature">
        <title>Complex archaea that bridge the gap between prokaryotes and eukaryotes.</title>
        <authorList>
            <person name="Spang A."/>
            <person name="Saw J.H."/>
            <person name="Jorgensen S.L."/>
            <person name="Zaremba-Niedzwiedzka K."/>
            <person name="Martijn J."/>
            <person name="Lind A.E."/>
            <person name="van Eijk R."/>
            <person name="Schleper C."/>
            <person name="Guy L."/>
            <person name="Ettema T.J."/>
        </authorList>
    </citation>
    <scope>NUCLEOTIDE SEQUENCE</scope>
</reference>
<proteinExistence type="predicted"/>
<dbReference type="EMBL" id="LAZR01050124">
    <property type="protein sequence ID" value="KKK88063.1"/>
    <property type="molecule type" value="Genomic_DNA"/>
</dbReference>
<protein>
    <submittedName>
        <fullName evidence="1">Uncharacterized protein</fullName>
    </submittedName>
</protein>
<dbReference type="AlphaFoldDB" id="A0A0F8Z2Z6"/>
<evidence type="ECO:0000313" key="1">
    <source>
        <dbReference type="EMBL" id="KKK88063.1"/>
    </source>
</evidence>
<sequence length="114" mass="12057">MSDRLLKAPDDVDVTAVCQAVLFNSGDDYTLRNTDATYSVYYLFDPDIYVQDNLSLAGVAADLKAAGASELKAGEEVVIENMTPWLHVVCATGGTATLAVDCGDVHAAIEVTAE</sequence>
<comment type="caution">
    <text evidence="1">The sequence shown here is derived from an EMBL/GenBank/DDBJ whole genome shotgun (WGS) entry which is preliminary data.</text>
</comment>
<name>A0A0F8Z2Z6_9ZZZZ</name>
<accession>A0A0F8Z2Z6</accession>